<dbReference type="InterPro" id="IPR008928">
    <property type="entry name" value="6-hairpin_glycosidase_sf"/>
</dbReference>
<dbReference type="AlphaFoldDB" id="A0A8K0L1F6"/>
<feature type="chain" id="PRO_5035442861" description="Glycoside hydrolase family 76 protein" evidence="1">
    <location>
        <begin position="21"/>
        <end position="382"/>
    </location>
</feature>
<dbReference type="Gene3D" id="1.50.10.20">
    <property type="match status" value="1"/>
</dbReference>
<dbReference type="GO" id="GO:0005975">
    <property type="term" value="P:carbohydrate metabolic process"/>
    <property type="evidence" value="ECO:0007669"/>
    <property type="project" value="InterPro"/>
</dbReference>
<proteinExistence type="predicted"/>
<dbReference type="OrthoDB" id="9984024at2759"/>
<dbReference type="EMBL" id="JAESVG020000006">
    <property type="protein sequence ID" value="KAG8626448.1"/>
    <property type="molecule type" value="Genomic_DNA"/>
</dbReference>
<evidence type="ECO:0000313" key="3">
    <source>
        <dbReference type="Proteomes" id="UP000809789"/>
    </source>
</evidence>
<accession>A0A8K0L1F6</accession>
<feature type="signal peptide" evidence="1">
    <location>
        <begin position="1"/>
        <end position="20"/>
    </location>
</feature>
<sequence length="382" mass="42333">MYFTALAGLASLAFSQCASATPTLERRANQYRQNAHTAVKKMQQPMYYRTPSPAAWTIGWWNCAQAVTLLADLREGDNSQFLRQITDGEQGVFNVTWRDQAVDSNRAFTYTSYFDDRLWWTVAMIKVFDVTKNNQYLVSARRTFVRVAADIDKDPCGLFNNAYPGTPRGSSVITQTLYIEAAALLAKRTPAQKANYLKMARAAWKELKADMYIDGLIQGDGLQKRNGQDTCSSNYAFLTYQEGAAMAAMVAMADATGNADWLDIAQSIAEKTASGQYGMIVNGIAKEYCDADFSCNGDSGMFKGIMMRGFYEVYKARPSVGGGGIPQLLKNNADSIWNNARNTKNNMLGLNWSGPFKASSQIDYRLTYHISATMALVYASLV</sequence>
<dbReference type="SUPFAM" id="SSF48208">
    <property type="entry name" value="Six-hairpin glycosidases"/>
    <property type="match status" value="1"/>
</dbReference>
<gene>
    <name evidence="2" type="ORF">KVT40_005393</name>
</gene>
<evidence type="ECO:0000256" key="1">
    <source>
        <dbReference type="SAM" id="SignalP"/>
    </source>
</evidence>
<dbReference type="PANTHER" id="PTHR47791">
    <property type="entry name" value="MEIOTICALLY UP-REGULATED GENE 191 PROTEIN"/>
    <property type="match status" value="1"/>
</dbReference>
<comment type="caution">
    <text evidence="2">The sequence shown here is derived from an EMBL/GenBank/DDBJ whole genome shotgun (WGS) entry which is preliminary data.</text>
</comment>
<evidence type="ECO:0008006" key="4">
    <source>
        <dbReference type="Google" id="ProtNLM"/>
    </source>
</evidence>
<reference evidence="2" key="1">
    <citation type="submission" date="2021-07" db="EMBL/GenBank/DDBJ databases">
        <title>Elsinoe batatas strain:CRI-CJ2 Genome sequencing and assembly.</title>
        <authorList>
            <person name="Huang L."/>
        </authorList>
    </citation>
    <scope>NUCLEOTIDE SEQUENCE</scope>
    <source>
        <strain evidence="2">CRI-CJ2</strain>
    </source>
</reference>
<organism evidence="2 3">
    <name type="scientific">Elsinoe batatas</name>
    <dbReference type="NCBI Taxonomy" id="2601811"/>
    <lineage>
        <taxon>Eukaryota</taxon>
        <taxon>Fungi</taxon>
        <taxon>Dikarya</taxon>
        <taxon>Ascomycota</taxon>
        <taxon>Pezizomycotina</taxon>
        <taxon>Dothideomycetes</taxon>
        <taxon>Dothideomycetidae</taxon>
        <taxon>Myriangiales</taxon>
        <taxon>Elsinoaceae</taxon>
        <taxon>Elsinoe</taxon>
    </lineage>
</organism>
<keyword evidence="1" id="KW-0732">Signal</keyword>
<dbReference type="InterPro" id="IPR053169">
    <property type="entry name" value="MUG_Protein"/>
</dbReference>
<protein>
    <recommendedName>
        <fullName evidence="4">Glycoside hydrolase family 76 protein</fullName>
    </recommendedName>
</protein>
<dbReference type="InterPro" id="IPR005198">
    <property type="entry name" value="Glyco_hydro_76"/>
</dbReference>
<keyword evidence="3" id="KW-1185">Reference proteome</keyword>
<name>A0A8K0L1F6_9PEZI</name>
<dbReference type="PANTHER" id="PTHR47791:SF1">
    <property type="entry name" value="ENDO MANNANASE, GH76 FAMILY (EUROFUNG)"/>
    <property type="match status" value="1"/>
</dbReference>
<evidence type="ECO:0000313" key="2">
    <source>
        <dbReference type="EMBL" id="KAG8626448.1"/>
    </source>
</evidence>
<dbReference type="Pfam" id="PF03663">
    <property type="entry name" value="Glyco_hydro_76"/>
    <property type="match status" value="1"/>
</dbReference>
<dbReference type="Proteomes" id="UP000809789">
    <property type="component" value="Unassembled WGS sequence"/>
</dbReference>